<evidence type="ECO:0000313" key="7">
    <source>
        <dbReference type="EMBL" id="KIM27988.1"/>
    </source>
</evidence>
<sequence length="323" mass="36145">MDALSSRLKIAQFIAKTLSVRLEELQQALNRVKTSSSSSSTDSWGSAPKTPPGTQPANLPDAKFKKDMLSRPSPPALVRRHTTTAVGPSPLMSGTPGGGGGWEERAAAFMLKRQSQRSAMEQQNQQIARDPPRTPISPLSSPTESKHRRQLSHSSDIRPVPGRSTSDKPAGMPYGGAPKSPNQAQDQDVLWELERRRQNPRRGALLAAAWTTYQDSWEDLNTRIGEENIEPYLTFATVPWPVLRVASDPQFSDPNEIGIEEVKEFVLSPFHSTNKSKEARIRDAYMRWHPDKSSRWLEFVVKSERGRVKDGVERVNWCLNNLK</sequence>
<keyword evidence="8" id="KW-1185">Reference proteome</keyword>
<dbReference type="PANTHER" id="PTHR15263">
    <property type="entry name" value="I-KAPPA-B-LIKE PROTEIN IKBL"/>
    <property type="match status" value="1"/>
</dbReference>
<dbReference type="HOGENOM" id="CLU_860967_0_0_1"/>
<keyword evidence="4" id="KW-0040">ANK repeat</keyword>
<proteinExistence type="predicted"/>
<gene>
    <name evidence="7" type="ORF">M408DRAFT_146774</name>
</gene>
<name>A0A0C2WP34_SERVB</name>
<reference evidence="8" key="2">
    <citation type="submission" date="2015-01" db="EMBL/GenBank/DDBJ databases">
        <title>Evolutionary Origins and Diversification of the Mycorrhizal Mutualists.</title>
        <authorList>
            <consortium name="DOE Joint Genome Institute"/>
            <consortium name="Mycorrhizal Genomics Consortium"/>
            <person name="Kohler A."/>
            <person name="Kuo A."/>
            <person name="Nagy L.G."/>
            <person name="Floudas D."/>
            <person name="Copeland A."/>
            <person name="Barry K.W."/>
            <person name="Cichocki N."/>
            <person name="Veneault-Fourrey C."/>
            <person name="LaButti K."/>
            <person name="Lindquist E.A."/>
            <person name="Lipzen A."/>
            <person name="Lundell T."/>
            <person name="Morin E."/>
            <person name="Murat C."/>
            <person name="Riley R."/>
            <person name="Ohm R."/>
            <person name="Sun H."/>
            <person name="Tunlid A."/>
            <person name="Henrissat B."/>
            <person name="Grigoriev I.V."/>
            <person name="Hibbett D.S."/>
            <person name="Martin F."/>
        </authorList>
    </citation>
    <scope>NUCLEOTIDE SEQUENCE [LARGE SCALE GENOMIC DNA]</scope>
    <source>
        <strain evidence="8">MAFF 305830</strain>
    </source>
</reference>
<keyword evidence="2" id="KW-0597">Phosphoprotein</keyword>
<feature type="region of interest" description="Disordered" evidence="6">
    <location>
        <begin position="30"/>
        <end position="185"/>
    </location>
</feature>
<dbReference type="Proteomes" id="UP000054097">
    <property type="component" value="Unassembled WGS sequence"/>
</dbReference>
<dbReference type="GO" id="GO:0043124">
    <property type="term" value="P:negative regulation of canonical NF-kappaB signal transduction"/>
    <property type="evidence" value="ECO:0007669"/>
    <property type="project" value="InterPro"/>
</dbReference>
<evidence type="ECO:0000256" key="4">
    <source>
        <dbReference type="ARBA" id="ARBA00023043"/>
    </source>
</evidence>
<evidence type="ECO:0000256" key="3">
    <source>
        <dbReference type="ARBA" id="ARBA00022737"/>
    </source>
</evidence>
<keyword evidence="5" id="KW-0539">Nucleus</keyword>
<evidence type="ECO:0000256" key="2">
    <source>
        <dbReference type="ARBA" id="ARBA00022553"/>
    </source>
</evidence>
<reference evidence="7 8" key="1">
    <citation type="submission" date="2014-04" db="EMBL/GenBank/DDBJ databases">
        <authorList>
            <consortium name="DOE Joint Genome Institute"/>
            <person name="Kuo A."/>
            <person name="Zuccaro A."/>
            <person name="Kohler A."/>
            <person name="Nagy L.G."/>
            <person name="Floudas D."/>
            <person name="Copeland A."/>
            <person name="Barry K.W."/>
            <person name="Cichocki N."/>
            <person name="Veneault-Fourrey C."/>
            <person name="LaButti K."/>
            <person name="Lindquist E.A."/>
            <person name="Lipzen A."/>
            <person name="Lundell T."/>
            <person name="Morin E."/>
            <person name="Murat C."/>
            <person name="Sun H."/>
            <person name="Tunlid A."/>
            <person name="Henrissat B."/>
            <person name="Grigoriev I.V."/>
            <person name="Hibbett D.S."/>
            <person name="Martin F."/>
            <person name="Nordberg H.P."/>
            <person name="Cantor M.N."/>
            <person name="Hua S.X."/>
        </authorList>
    </citation>
    <scope>NUCLEOTIDE SEQUENCE [LARGE SCALE GENOMIC DNA]</scope>
    <source>
        <strain evidence="7 8">MAFF 305830</strain>
    </source>
</reference>
<evidence type="ECO:0000313" key="8">
    <source>
        <dbReference type="Proteomes" id="UP000054097"/>
    </source>
</evidence>
<dbReference type="GO" id="GO:0005634">
    <property type="term" value="C:nucleus"/>
    <property type="evidence" value="ECO:0007669"/>
    <property type="project" value="UniProtKB-SubCell"/>
</dbReference>
<evidence type="ECO:0000256" key="1">
    <source>
        <dbReference type="ARBA" id="ARBA00004123"/>
    </source>
</evidence>
<evidence type="ECO:0000256" key="6">
    <source>
        <dbReference type="SAM" id="MobiDB-lite"/>
    </source>
</evidence>
<dbReference type="AlphaFoldDB" id="A0A0C2WP34"/>
<accession>A0A0C2WP34</accession>
<dbReference type="InterPro" id="IPR038753">
    <property type="entry name" value="NFKBIL1"/>
</dbReference>
<dbReference type="PANTHER" id="PTHR15263:SF1">
    <property type="entry name" value="NF-KAPPA-B INHIBITOR-LIKE PROTEIN 1"/>
    <property type="match status" value="1"/>
</dbReference>
<dbReference type="OrthoDB" id="3245210at2759"/>
<evidence type="ECO:0000256" key="5">
    <source>
        <dbReference type="ARBA" id="ARBA00023242"/>
    </source>
</evidence>
<dbReference type="EMBL" id="KN824295">
    <property type="protein sequence ID" value="KIM27988.1"/>
    <property type="molecule type" value="Genomic_DNA"/>
</dbReference>
<dbReference type="STRING" id="933852.A0A0C2WP34"/>
<keyword evidence="3" id="KW-0677">Repeat</keyword>
<comment type="subcellular location">
    <subcellularLocation>
        <location evidence="1">Nucleus</location>
    </subcellularLocation>
</comment>
<feature type="compositionally biased region" description="Low complexity" evidence="6">
    <location>
        <begin position="35"/>
        <end position="46"/>
    </location>
</feature>
<organism evidence="7 8">
    <name type="scientific">Serendipita vermifera MAFF 305830</name>
    <dbReference type="NCBI Taxonomy" id="933852"/>
    <lineage>
        <taxon>Eukaryota</taxon>
        <taxon>Fungi</taxon>
        <taxon>Dikarya</taxon>
        <taxon>Basidiomycota</taxon>
        <taxon>Agaricomycotina</taxon>
        <taxon>Agaricomycetes</taxon>
        <taxon>Sebacinales</taxon>
        <taxon>Serendipitaceae</taxon>
        <taxon>Serendipita</taxon>
    </lineage>
</organism>
<protein>
    <submittedName>
        <fullName evidence="7">Uncharacterized protein</fullName>
    </submittedName>
</protein>
<feature type="compositionally biased region" description="Polar residues" evidence="6">
    <location>
        <begin position="116"/>
        <end position="127"/>
    </location>
</feature>